<dbReference type="KEGG" id="gaz:Pan241w_43000"/>
<feature type="region of interest" description="Disordered" evidence="1">
    <location>
        <begin position="165"/>
        <end position="185"/>
    </location>
</feature>
<dbReference type="SUPFAM" id="SSF53649">
    <property type="entry name" value="Alkaline phosphatase-like"/>
    <property type="match status" value="1"/>
</dbReference>
<name>A0A517RK17_9PLAN</name>
<dbReference type="PANTHER" id="PTHR43737:SF1">
    <property type="entry name" value="DUF1501 DOMAIN-CONTAINING PROTEIN"/>
    <property type="match status" value="1"/>
</dbReference>
<gene>
    <name evidence="2" type="ORF">Pan241w_43000</name>
</gene>
<dbReference type="InterPro" id="IPR010869">
    <property type="entry name" value="DUF1501"/>
</dbReference>
<dbReference type="InterPro" id="IPR017850">
    <property type="entry name" value="Alkaline_phosphatase_core_sf"/>
</dbReference>
<evidence type="ECO:0000256" key="1">
    <source>
        <dbReference type="SAM" id="MobiDB-lite"/>
    </source>
</evidence>
<evidence type="ECO:0000313" key="3">
    <source>
        <dbReference type="Proteomes" id="UP000317171"/>
    </source>
</evidence>
<dbReference type="Pfam" id="PF07394">
    <property type="entry name" value="DUF1501"/>
    <property type="match status" value="1"/>
</dbReference>
<sequence length="520" mass="56867">MPCYVRHNPGTYDIIPMYQAGSGTSFLLKENSLGITVDEMKQHSTKQKSTLQGHAAARREFLKIGLGGFGSLSLPGLYQLQAETKQANATKKPKERTAVILVWCRGGISHLETYDPKPEAASDYKGPYSPIATKTEGMFLGELLPRHAQISDKFSILRSITHTGGGHPAGSLQMLGGDKDRIDKQKPKLPDLMSVANYLRRDKENVLPNYIGVNAITNYDSFQIAGPTYLGPGAGPFQIQGDPSKPDFKVPNIGLTDPQETRQITRRISLRQKLDQFRRDLDLEGAMQAMDQFESQATNLLTSKQAAQAFDLTHEPQYVRDRYGMHQWGQQCLMARRLVEAGVEIVTTELSGPLCGRVGNWDDHAVNHHVFDALKYRAPYFDQAVTALIEDIYDRGLNERVLVVVAGEFGRTPKISHAKSTGAGIASGSAGTTQPGRDHWPRAASILFAGGGIRTGQIIGATDGKGEGPVERAVGPHDFLATIYAHLGIDYHNTFLPDFTGRPTPIVTQGHAITELAGRA</sequence>
<dbReference type="Proteomes" id="UP000317171">
    <property type="component" value="Chromosome"/>
</dbReference>
<dbReference type="EMBL" id="CP036269">
    <property type="protein sequence ID" value="QDT44192.1"/>
    <property type="molecule type" value="Genomic_DNA"/>
</dbReference>
<proteinExistence type="predicted"/>
<protein>
    <recommendedName>
        <fullName evidence="4">DUF1501 domain-containing protein</fullName>
    </recommendedName>
</protein>
<organism evidence="2 3">
    <name type="scientific">Gimesia alba</name>
    <dbReference type="NCBI Taxonomy" id="2527973"/>
    <lineage>
        <taxon>Bacteria</taxon>
        <taxon>Pseudomonadati</taxon>
        <taxon>Planctomycetota</taxon>
        <taxon>Planctomycetia</taxon>
        <taxon>Planctomycetales</taxon>
        <taxon>Planctomycetaceae</taxon>
        <taxon>Gimesia</taxon>
    </lineage>
</organism>
<evidence type="ECO:0008006" key="4">
    <source>
        <dbReference type="Google" id="ProtNLM"/>
    </source>
</evidence>
<accession>A0A517RK17</accession>
<dbReference type="PANTHER" id="PTHR43737">
    <property type="entry name" value="BLL7424 PROTEIN"/>
    <property type="match status" value="1"/>
</dbReference>
<dbReference type="AlphaFoldDB" id="A0A517RK17"/>
<keyword evidence="3" id="KW-1185">Reference proteome</keyword>
<reference evidence="2 3" key="1">
    <citation type="submission" date="2019-02" db="EMBL/GenBank/DDBJ databases">
        <title>Deep-cultivation of Planctomycetes and their phenomic and genomic characterization uncovers novel biology.</title>
        <authorList>
            <person name="Wiegand S."/>
            <person name="Jogler M."/>
            <person name="Boedeker C."/>
            <person name="Pinto D."/>
            <person name="Vollmers J."/>
            <person name="Rivas-Marin E."/>
            <person name="Kohn T."/>
            <person name="Peeters S.H."/>
            <person name="Heuer A."/>
            <person name="Rast P."/>
            <person name="Oberbeckmann S."/>
            <person name="Bunk B."/>
            <person name="Jeske O."/>
            <person name="Meyerdierks A."/>
            <person name="Storesund J.E."/>
            <person name="Kallscheuer N."/>
            <person name="Luecker S."/>
            <person name="Lage O.M."/>
            <person name="Pohl T."/>
            <person name="Merkel B.J."/>
            <person name="Hornburger P."/>
            <person name="Mueller R.-W."/>
            <person name="Bruemmer F."/>
            <person name="Labrenz M."/>
            <person name="Spormann A.M."/>
            <person name="Op den Camp H."/>
            <person name="Overmann J."/>
            <person name="Amann R."/>
            <person name="Jetten M.S.M."/>
            <person name="Mascher T."/>
            <person name="Medema M.H."/>
            <person name="Devos D.P."/>
            <person name="Kaster A.-K."/>
            <person name="Ovreas L."/>
            <person name="Rohde M."/>
            <person name="Galperin M.Y."/>
            <person name="Jogler C."/>
        </authorList>
    </citation>
    <scope>NUCLEOTIDE SEQUENCE [LARGE SCALE GENOMIC DNA]</scope>
    <source>
        <strain evidence="2 3">Pan241w</strain>
    </source>
</reference>
<evidence type="ECO:0000313" key="2">
    <source>
        <dbReference type="EMBL" id="QDT44192.1"/>
    </source>
</evidence>